<dbReference type="InterPro" id="IPR043502">
    <property type="entry name" value="DNA/RNA_pol_sf"/>
</dbReference>
<keyword evidence="13" id="KW-1185">Reference proteome</keyword>
<evidence type="ECO:0000256" key="9">
    <source>
        <dbReference type="ARBA" id="ARBA00023172"/>
    </source>
</evidence>
<keyword evidence="8" id="KW-0808">Transferase</keyword>
<dbReference type="GO" id="GO:0006310">
    <property type="term" value="P:DNA recombination"/>
    <property type="evidence" value="ECO:0007669"/>
    <property type="project" value="UniProtKB-KW"/>
</dbReference>
<dbReference type="GO" id="GO:0004519">
    <property type="term" value="F:endonuclease activity"/>
    <property type="evidence" value="ECO:0007669"/>
    <property type="project" value="UniProtKB-KW"/>
</dbReference>
<keyword evidence="5" id="KW-0460">Magnesium</keyword>
<dbReference type="CDD" id="cd09272">
    <property type="entry name" value="RNase_HI_RT_Ty1"/>
    <property type="match status" value="1"/>
</dbReference>
<evidence type="ECO:0000313" key="13">
    <source>
        <dbReference type="Proteomes" id="UP000663880"/>
    </source>
</evidence>
<dbReference type="Pfam" id="PF07727">
    <property type="entry name" value="RVT_2"/>
    <property type="match status" value="1"/>
</dbReference>
<reference evidence="12" key="1">
    <citation type="submission" date="2021-02" db="EMBL/GenBank/DDBJ databases">
        <authorList>
            <person name="Steward A R."/>
        </authorList>
    </citation>
    <scope>NUCLEOTIDE SEQUENCE</scope>
</reference>
<evidence type="ECO:0000256" key="2">
    <source>
        <dbReference type="ARBA" id="ARBA00022723"/>
    </source>
</evidence>
<dbReference type="SUPFAM" id="SSF56672">
    <property type="entry name" value="DNA/RNA polymerases"/>
    <property type="match status" value="1"/>
</dbReference>
<dbReference type="GO" id="GO:0046872">
    <property type="term" value="F:metal ion binding"/>
    <property type="evidence" value="ECO:0007669"/>
    <property type="project" value="UniProtKB-KW"/>
</dbReference>
<keyword evidence="7" id="KW-0695">RNA-directed DNA polymerase</keyword>
<evidence type="ECO:0000256" key="5">
    <source>
        <dbReference type="ARBA" id="ARBA00022842"/>
    </source>
</evidence>
<evidence type="ECO:0000313" key="12">
    <source>
        <dbReference type="EMBL" id="CAF4808934.1"/>
    </source>
</evidence>
<keyword evidence="2" id="KW-0479">Metal-binding</keyword>
<dbReference type="GO" id="GO:0015074">
    <property type="term" value="P:DNA integration"/>
    <property type="evidence" value="ECO:0007669"/>
    <property type="project" value="UniProtKB-KW"/>
</dbReference>
<proteinExistence type="predicted"/>
<accession>A0A821PJR1</accession>
<dbReference type="Pfam" id="PF25597">
    <property type="entry name" value="SH3_retrovirus"/>
    <property type="match status" value="1"/>
</dbReference>
<evidence type="ECO:0000256" key="4">
    <source>
        <dbReference type="ARBA" id="ARBA00022801"/>
    </source>
</evidence>
<name>A0A821PJR1_9NEOP</name>
<dbReference type="InterPro" id="IPR012337">
    <property type="entry name" value="RNaseH-like_sf"/>
</dbReference>
<keyword evidence="10" id="KW-0511">Multifunctional enzyme</keyword>
<dbReference type="GO" id="GO:0016787">
    <property type="term" value="F:hydrolase activity"/>
    <property type="evidence" value="ECO:0007669"/>
    <property type="project" value="UniProtKB-KW"/>
</dbReference>
<keyword evidence="3" id="KW-0255">Endonuclease</keyword>
<dbReference type="Proteomes" id="UP000663880">
    <property type="component" value="Unassembled WGS sequence"/>
</dbReference>
<evidence type="ECO:0000256" key="8">
    <source>
        <dbReference type="ARBA" id="ARBA00022932"/>
    </source>
</evidence>
<dbReference type="InterPro" id="IPR039537">
    <property type="entry name" value="Retrotran_Ty1/copia-like"/>
</dbReference>
<evidence type="ECO:0000256" key="3">
    <source>
        <dbReference type="ARBA" id="ARBA00022759"/>
    </source>
</evidence>
<dbReference type="GO" id="GO:0003964">
    <property type="term" value="F:RNA-directed DNA polymerase activity"/>
    <property type="evidence" value="ECO:0007669"/>
    <property type="project" value="UniProtKB-KW"/>
</dbReference>
<gene>
    <name evidence="12" type="ORF">PMACD_LOCUS3921</name>
</gene>
<keyword evidence="1" id="KW-0540">Nuclease</keyword>
<dbReference type="GO" id="GO:0003676">
    <property type="term" value="F:nucleic acid binding"/>
    <property type="evidence" value="ECO:0007669"/>
    <property type="project" value="InterPro"/>
</dbReference>
<dbReference type="InterPro" id="IPR001584">
    <property type="entry name" value="Integrase_cat-core"/>
</dbReference>
<dbReference type="InterPro" id="IPR036397">
    <property type="entry name" value="RNaseH_sf"/>
</dbReference>
<evidence type="ECO:0000256" key="1">
    <source>
        <dbReference type="ARBA" id="ARBA00022722"/>
    </source>
</evidence>
<evidence type="ECO:0000256" key="7">
    <source>
        <dbReference type="ARBA" id="ARBA00022918"/>
    </source>
</evidence>
<dbReference type="Gene3D" id="3.30.420.10">
    <property type="entry name" value="Ribonuclease H-like superfamily/Ribonuclease H"/>
    <property type="match status" value="1"/>
</dbReference>
<dbReference type="GO" id="GO:0042575">
    <property type="term" value="C:DNA polymerase complex"/>
    <property type="evidence" value="ECO:0007669"/>
    <property type="project" value="UniProtKB-ARBA"/>
</dbReference>
<dbReference type="OrthoDB" id="413361at2759"/>
<protein>
    <recommendedName>
        <fullName evidence="11">Integrase catalytic domain-containing protein</fullName>
    </recommendedName>
</protein>
<sequence length="788" mass="90061">MEQESIGGSRYFVCFTCDYSRFRLVYFLKRKSEVIDKVKEMLQFVKNQRGRPVKVFQCDGGGEFVNGAIQNLMKSEGTKMVVTNPYTPQQNGCAERSNRTLDDLARTMLVSKVLPKFLWAEAVNAVVYILNRTGPSSVEGKTPYELFVEKSVHLNRFHIFGTVCYLMVPKERRKKWDAKGAQGVFVGYSDDIDGFRVWIKDTRNVIRSREVVFGPEHSSKVLALFPAEATEKDPVVEEIEDHLENLNSPRVLNLPEVPNPALPDQVVDAEPRIEEFDETPKTAKEPIQRRLRDRSTLQKPVRFNEMFLAELDEPRSYKEAMESADHVHWKAAMKEEMSSLEENGTWTLTELPPGRKTIANRWVFRIKRDAEGKICRYKARLVAKGYSQREGIDYNETFSPVARFDTIRAILSIAAKEHLKLAQFDVKTAFLNGFLDEEIYMNQAEGFEDGSNLVCLLIRSLYGLKQSPRCWNNRFKEFLICKFGLVQSEADPCLFYRISDEDKLIVVLYVDDGLVAATKDGIIQEFLRKLEMEFKITLEELGSFLNMLIEREEDGSIHLSQNLYAESLLQKFNMAKANAVSTPIEKYVQLEEKTGLRTSAPYREAVGCLMYLAVATRPDIAFAISYASQFLENPEEVHWLLVKRILRYIKGSSSVGIRYEAGSGGPISWASRRQECVSISTTEAEYVAAGEAARESVWLARLFTEVSPLDNVPVLFVDNQSAIKLAKNHEFHKRTKHIEVRYHYIGKELEDGRLNIQHVPGDQQLADILTKPLPRLRFAELRSALGMI</sequence>
<keyword evidence="4" id="KW-0378">Hydrolase</keyword>
<dbReference type="InterPro" id="IPR057670">
    <property type="entry name" value="SH3_retrovirus"/>
</dbReference>
<evidence type="ECO:0000256" key="6">
    <source>
        <dbReference type="ARBA" id="ARBA00022908"/>
    </source>
</evidence>
<keyword evidence="8" id="KW-0239">DNA-directed DNA polymerase</keyword>
<keyword evidence="9" id="KW-0233">DNA recombination</keyword>
<evidence type="ECO:0000256" key="10">
    <source>
        <dbReference type="ARBA" id="ARBA00023268"/>
    </source>
</evidence>
<keyword evidence="6" id="KW-0229">DNA integration</keyword>
<dbReference type="SUPFAM" id="SSF53098">
    <property type="entry name" value="Ribonuclease H-like"/>
    <property type="match status" value="1"/>
</dbReference>
<dbReference type="GO" id="GO:0003887">
    <property type="term" value="F:DNA-directed DNA polymerase activity"/>
    <property type="evidence" value="ECO:0007669"/>
    <property type="project" value="UniProtKB-KW"/>
</dbReference>
<comment type="caution">
    <text evidence="12">The sequence shown here is derived from an EMBL/GenBank/DDBJ whole genome shotgun (WGS) entry which is preliminary data.</text>
</comment>
<evidence type="ECO:0000259" key="11">
    <source>
        <dbReference type="PROSITE" id="PS50994"/>
    </source>
</evidence>
<dbReference type="PANTHER" id="PTHR42648">
    <property type="entry name" value="TRANSPOSASE, PUTATIVE-RELATED"/>
    <property type="match status" value="1"/>
</dbReference>
<dbReference type="PROSITE" id="PS50994">
    <property type="entry name" value="INTEGRASE"/>
    <property type="match status" value="1"/>
</dbReference>
<dbReference type="InterPro" id="IPR013103">
    <property type="entry name" value="RVT_2"/>
</dbReference>
<dbReference type="AlphaFoldDB" id="A0A821PJR1"/>
<dbReference type="PANTHER" id="PTHR42648:SF11">
    <property type="entry name" value="TRANSPOSON TY4-P GAG-POL POLYPROTEIN"/>
    <property type="match status" value="1"/>
</dbReference>
<keyword evidence="8" id="KW-0548">Nucleotidyltransferase</keyword>
<feature type="domain" description="Integrase catalytic" evidence="11">
    <location>
        <begin position="1"/>
        <end position="151"/>
    </location>
</feature>
<organism evidence="12 13">
    <name type="scientific">Pieris macdunnoughi</name>
    <dbReference type="NCBI Taxonomy" id="345717"/>
    <lineage>
        <taxon>Eukaryota</taxon>
        <taxon>Metazoa</taxon>
        <taxon>Ecdysozoa</taxon>
        <taxon>Arthropoda</taxon>
        <taxon>Hexapoda</taxon>
        <taxon>Insecta</taxon>
        <taxon>Pterygota</taxon>
        <taxon>Neoptera</taxon>
        <taxon>Endopterygota</taxon>
        <taxon>Lepidoptera</taxon>
        <taxon>Glossata</taxon>
        <taxon>Ditrysia</taxon>
        <taxon>Papilionoidea</taxon>
        <taxon>Pieridae</taxon>
        <taxon>Pierinae</taxon>
        <taxon>Pieris</taxon>
    </lineage>
</organism>
<dbReference type="EMBL" id="CAJOBZ010000006">
    <property type="protein sequence ID" value="CAF4808934.1"/>
    <property type="molecule type" value="Genomic_DNA"/>
</dbReference>